<dbReference type="GO" id="GO:0005737">
    <property type="term" value="C:cytoplasm"/>
    <property type="evidence" value="ECO:0007669"/>
    <property type="project" value="UniProtKB-SubCell"/>
</dbReference>
<protein>
    <recommendedName>
        <fullName evidence="2">RTX toxin-activating lysine-acyltransferase</fullName>
        <ecNumber evidence="2">2.3.1.-</ecNumber>
    </recommendedName>
</protein>
<keyword evidence="2" id="KW-0204">Cytolysis</keyword>
<keyword evidence="2" id="KW-0963">Cytoplasm</keyword>
<name>A0A0X3TCA4_9RHOB</name>
<comment type="caution">
    <text evidence="3">The sequence shown here is derived from an EMBL/GenBank/DDBJ whole genome shotgun (WGS) entry which is preliminary data.</text>
</comment>
<keyword evidence="2" id="KW-0012">Acyltransferase</keyword>
<comment type="subcellular location">
    <subcellularLocation>
        <location evidence="2">Cytoplasm</location>
    </subcellularLocation>
</comment>
<dbReference type="AlphaFoldDB" id="A0A0X3TCA4"/>
<evidence type="ECO:0000313" key="4">
    <source>
        <dbReference type="Proteomes" id="UP000053791"/>
    </source>
</evidence>
<evidence type="ECO:0000256" key="2">
    <source>
        <dbReference type="RuleBase" id="RU368102"/>
    </source>
</evidence>
<organism evidence="3 4">
    <name type="scientific">Ruegeria marisrubri</name>
    <dbReference type="NCBI Taxonomy" id="1685379"/>
    <lineage>
        <taxon>Bacteria</taxon>
        <taxon>Pseudomonadati</taxon>
        <taxon>Pseudomonadota</taxon>
        <taxon>Alphaproteobacteria</taxon>
        <taxon>Rhodobacterales</taxon>
        <taxon>Roseobacteraceae</taxon>
        <taxon>Ruegeria</taxon>
    </lineage>
</organism>
<dbReference type="GO" id="GO:0009404">
    <property type="term" value="P:toxin metabolic process"/>
    <property type="evidence" value="ECO:0007669"/>
    <property type="project" value="UniProtKB-UniRule"/>
</dbReference>
<keyword evidence="4" id="KW-1185">Reference proteome</keyword>
<gene>
    <name evidence="3" type="ORF">AVO45_15145</name>
</gene>
<dbReference type="EC" id="2.3.1.-" evidence="2"/>
<sequence>MVKADGQAGKNREFPSQEKLRVYGDVMFLAMRSPHHAGMSVANLRAALEPPVELGQFRIFRFDGVPRGMFTWANLEPEAEARLVSGQALSFDDWNSGDHLWIIDLIAPYRGLTAGMARWIMKPGNFADRDFYFRRVTAGRDTRRIVHVDFDRPEGKARFLADADFRIDG</sequence>
<proteinExistence type="inferred from homology"/>
<comment type="function">
    <text evidence="2">Involved in fatty acylation of protoxin at internal lysine residues, thereby converting it to the active toxin.</text>
</comment>
<comment type="similarity">
    <text evidence="1 2">Belongs to the RTX toxin acyltransferase family.</text>
</comment>
<dbReference type="EMBL" id="LQBQ01000038">
    <property type="protein sequence ID" value="KUJ73417.1"/>
    <property type="molecule type" value="Genomic_DNA"/>
</dbReference>
<dbReference type="Pfam" id="PF02794">
    <property type="entry name" value="HlyC"/>
    <property type="match status" value="1"/>
</dbReference>
<dbReference type="RefSeq" id="WP_068349879.1">
    <property type="nucleotide sequence ID" value="NZ_LQBQ01000038.1"/>
</dbReference>
<accession>A0A0X3TCA4</accession>
<keyword evidence="2" id="KW-0808">Transferase</keyword>
<dbReference type="GO" id="GO:0031640">
    <property type="term" value="P:killing of cells of another organism"/>
    <property type="evidence" value="ECO:0007669"/>
    <property type="project" value="UniProtKB-KW"/>
</dbReference>
<evidence type="ECO:0000256" key="1">
    <source>
        <dbReference type="ARBA" id="ARBA00005686"/>
    </source>
</evidence>
<reference evidence="3 4" key="1">
    <citation type="submission" date="2015-12" db="EMBL/GenBank/DDBJ databases">
        <authorList>
            <person name="Shamseldin A."/>
            <person name="Moawad H."/>
            <person name="Abd El-Rahim W.M."/>
            <person name="Sadowsky M.J."/>
        </authorList>
    </citation>
    <scope>NUCLEOTIDE SEQUENCE [LARGE SCALE GENOMIC DNA]</scope>
    <source>
        <strain evidence="3 4">ZGT118</strain>
    </source>
</reference>
<dbReference type="Proteomes" id="UP000053791">
    <property type="component" value="Unassembled WGS sequence"/>
</dbReference>
<evidence type="ECO:0000313" key="3">
    <source>
        <dbReference type="EMBL" id="KUJ73417.1"/>
    </source>
</evidence>
<dbReference type="GO" id="GO:0016746">
    <property type="term" value="F:acyltransferase activity"/>
    <property type="evidence" value="ECO:0007669"/>
    <property type="project" value="UniProtKB-UniRule"/>
</dbReference>
<dbReference type="OrthoDB" id="5431564at2"/>
<dbReference type="STRING" id="1685379.AVO45_15145"/>
<dbReference type="InterPro" id="IPR003996">
    <property type="entry name" value="RTX_toxin-activating_protC_bac"/>
</dbReference>